<feature type="transmembrane region" description="Helical" evidence="10">
    <location>
        <begin position="109"/>
        <end position="134"/>
    </location>
</feature>
<dbReference type="InterPro" id="IPR013880">
    <property type="entry name" value="Yos1"/>
</dbReference>
<dbReference type="EMBL" id="CATQJL010000112">
    <property type="protein sequence ID" value="CAJ0593130.1"/>
    <property type="molecule type" value="Genomic_DNA"/>
</dbReference>
<evidence type="ECO:0000256" key="3">
    <source>
        <dbReference type="ARBA" id="ARBA00022448"/>
    </source>
</evidence>
<comment type="function">
    <text evidence="9">Regulator of endoplasmic reticulum secretion that acts as a key determinant of brain size. Required for secretion of extracellular matrix proteins. Required for correct brain development by depositing sufficient extracellular matrix proteins for tissue integrity and the proliferation of neural progenitors. Acts as a regulator of the unfolded protein response (UPR).</text>
</comment>
<reference evidence="11" key="1">
    <citation type="submission" date="2023-07" db="EMBL/GenBank/DDBJ databases">
        <authorList>
            <consortium name="CYATHOMIX"/>
        </authorList>
    </citation>
    <scope>NUCLEOTIDE SEQUENCE</scope>
    <source>
        <strain evidence="11">N/A</strain>
    </source>
</reference>
<evidence type="ECO:0000313" key="11">
    <source>
        <dbReference type="EMBL" id="CAJ0593130.1"/>
    </source>
</evidence>
<proteinExistence type="inferred from homology"/>
<keyword evidence="5" id="KW-0653">Protein transport</keyword>
<dbReference type="Pfam" id="PF08571">
    <property type="entry name" value="Yos1"/>
    <property type="match status" value="1"/>
</dbReference>
<evidence type="ECO:0000256" key="5">
    <source>
        <dbReference type="ARBA" id="ARBA00022927"/>
    </source>
</evidence>
<organism evidence="11 12">
    <name type="scientific">Cylicocyclus nassatus</name>
    <name type="common">Nematode worm</name>
    <dbReference type="NCBI Taxonomy" id="53992"/>
    <lineage>
        <taxon>Eukaryota</taxon>
        <taxon>Metazoa</taxon>
        <taxon>Ecdysozoa</taxon>
        <taxon>Nematoda</taxon>
        <taxon>Chromadorea</taxon>
        <taxon>Rhabditida</taxon>
        <taxon>Rhabditina</taxon>
        <taxon>Rhabditomorpha</taxon>
        <taxon>Strongyloidea</taxon>
        <taxon>Strongylidae</taxon>
        <taxon>Cylicocyclus</taxon>
    </lineage>
</organism>
<comment type="subcellular location">
    <subcellularLocation>
        <location evidence="1">Membrane</location>
    </subcellularLocation>
</comment>
<keyword evidence="3" id="KW-0813">Transport</keyword>
<evidence type="ECO:0000256" key="6">
    <source>
        <dbReference type="ARBA" id="ARBA00022989"/>
    </source>
</evidence>
<evidence type="ECO:0000256" key="2">
    <source>
        <dbReference type="ARBA" id="ARBA00016434"/>
    </source>
</evidence>
<dbReference type="PANTHER" id="PTHR15858">
    <property type="entry name" value="IMMEDIATE EARLY RESPONSE 3-INTERACTING PROTEIN 1"/>
    <property type="match status" value="1"/>
</dbReference>
<evidence type="ECO:0000256" key="7">
    <source>
        <dbReference type="ARBA" id="ARBA00023136"/>
    </source>
</evidence>
<comment type="similarity">
    <text evidence="8">Belongs to the YOS1 family.</text>
</comment>
<evidence type="ECO:0000256" key="9">
    <source>
        <dbReference type="ARBA" id="ARBA00045999"/>
    </source>
</evidence>
<gene>
    <name evidence="11" type="ORF">CYNAS_LOCUS5113</name>
</gene>
<evidence type="ECO:0000313" key="12">
    <source>
        <dbReference type="Proteomes" id="UP001176961"/>
    </source>
</evidence>
<comment type="caution">
    <text evidence="11">The sequence shown here is derived from an EMBL/GenBank/DDBJ whole genome shotgun (WGS) entry which is preliminary data.</text>
</comment>
<dbReference type="GO" id="GO:0005789">
    <property type="term" value="C:endoplasmic reticulum membrane"/>
    <property type="evidence" value="ECO:0007669"/>
    <property type="project" value="TreeGrafter"/>
</dbReference>
<dbReference type="PANTHER" id="PTHR15858:SF0">
    <property type="entry name" value="IMMEDIATE EARLY RESPONSE 3-INTERACTING PROTEIN 1"/>
    <property type="match status" value="1"/>
</dbReference>
<dbReference type="AlphaFoldDB" id="A0AA36DUW7"/>
<keyword evidence="4 10" id="KW-0812">Transmembrane</keyword>
<keyword evidence="7 10" id="KW-0472">Membrane</keyword>
<evidence type="ECO:0000256" key="1">
    <source>
        <dbReference type="ARBA" id="ARBA00004370"/>
    </source>
</evidence>
<dbReference type="GO" id="GO:0030134">
    <property type="term" value="C:COPII-coated ER to Golgi transport vesicle"/>
    <property type="evidence" value="ECO:0007669"/>
    <property type="project" value="TreeGrafter"/>
</dbReference>
<evidence type="ECO:0000256" key="8">
    <source>
        <dbReference type="ARBA" id="ARBA00024203"/>
    </source>
</evidence>
<feature type="transmembrane region" description="Helical" evidence="10">
    <location>
        <begin position="61"/>
        <end position="80"/>
    </location>
</feature>
<evidence type="ECO:0000256" key="10">
    <source>
        <dbReference type="SAM" id="Phobius"/>
    </source>
</evidence>
<accession>A0AA36DUW7</accession>
<protein>
    <recommendedName>
        <fullName evidence="2">Immediate early response 3-interacting protein 1</fullName>
    </recommendedName>
</protein>
<dbReference type="GO" id="GO:0006888">
    <property type="term" value="P:endoplasmic reticulum to Golgi vesicle-mediated transport"/>
    <property type="evidence" value="ECO:0007669"/>
    <property type="project" value="TreeGrafter"/>
</dbReference>
<keyword evidence="12" id="KW-1185">Reference proteome</keyword>
<keyword evidence="6 10" id="KW-1133">Transmembrane helix</keyword>
<dbReference type="GO" id="GO:0015031">
    <property type="term" value="P:protein transport"/>
    <property type="evidence" value="ECO:0007669"/>
    <property type="project" value="UniProtKB-KW"/>
</dbReference>
<dbReference type="GO" id="GO:0000139">
    <property type="term" value="C:Golgi membrane"/>
    <property type="evidence" value="ECO:0007669"/>
    <property type="project" value="TreeGrafter"/>
</dbReference>
<dbReference type="Proteomes" id="UP001176961">
    <property type="component" value="Unassembled WGS sequence"/>
</dbReference>
<name>A0AA36DUW7_CYLNA</name>
<sequence length="139" mass="15452">MKSIERDAIQNEFENTFQILAISDRKGNENAEVAKERASSFSSRKFPCSNAQGFNCQYMALSFYGLLEAALLVLNGIAILHRERFLKKYGFGVPSNSFESDSGSVKNQLISLILAVQTVMRMPLIGINIIVIVFKLVLG</sequence>
<evidence type="ECO:0000256" key="4">
    <source>
        <dbReference type="ARBA" id="ARBA00022692"/>
    </source>
</evidence>